<dbReference type="EMBL" id="QRDX01000002">
    <property type="protein sequence ID" value="RED49470.1"/>
    <property type="molecule type" value="Genomic_DNA"/>
</dbReference>
<dbReference type="Proteomes" id="UP000256629">
    <property type="component" value="Unassembled WGS sequence"/>
</dbReference>
<reference evidence="1 2" key="1">
    <citation type="submission" date="2018-07" db="EMBL/GenBank/DDBJ databases">
        <title>Genomic Encyclopedia of Type Strains, Phase III (KMG-III): the genomes of soil and plant-associated and newly described type strains.</title>
        <authorList>
            <person name="Whitman W."/>
        </authorList>
    </citation>
    <scope>NUCLEOTIDE SEQUENCE [LARGE SCALE GENOMIC DNA]</scope>
    <source>
        <strain evidence="1 2">CECT 8487</strain>
    </source>
</reference>
<sequence>MLKYSSFFYVNQLISNLKTRIYIGMNVVPLLNKNTGL</sequence>
<accession>A0A3D9HJ06</accession>
<evidence type="ECO:0000313" key="2">
    <source>
        <dbReference type="Proteomes" id="UP000256629"/>
    </source>
</evidence>
<name>A0A3D9HJ06_9FLAO</name>
<dbReference type="AlphaFoldDB" id="A0A3D9HJ06"/>
<comment type="caution">
    <text evidence="1">The sequence shown here is derived from an EMBL/GenBank/DDBJ whole genome shotgun (WGS) entry which is preliminary data.</text>
</comment>
<evidence type="ECO:0000313" key="1">
    <source>
        <dbReference type="EMBL" id="RED49470.1"/>
    </source>
</evidence>
<gene>
    <name evidence="1" type="ORF">DFQ02_102244</name>
</gene>
<protein>
    <submittedName>
        <fullName evidence="1">Uncharacterized protein</fullName>
    </submittedName>
</protein>
<organism evidence="1 2">
    <name type="scientific">Seonamhaeicola aphaedonensis</name>
    <dbReference type="NCBI Taxonomy" id="1461338"/>
    <lineage>
        <taxon>Bacteria</taxon>
        <taxon>Pseudomonadati</taxon>
        <taxon>Bacteroidota</taxon>
        <taxon>Flavobacteriia</taxon>
        <taxon>Flavobacteriales</taxon>
        <taxon>Flavobacteriaceae</taxon>
    </lineage>
</organism>
<proteinExistence type="predicted"/>
<keyword evidence="2" id="KW-1185">Reference proteome</keyword>